<dbReference type="GO" id="GO:0004553">
    <property type="term" value="F:hydrolase activity, hydrolyzing O-glycosyl compounds"/>
    <property type="evidence" value="ECO:0007669"/>
    <property type="project" value="InterPro"/>
</dbReference>
<proteinExistence type="predicted"/>
<reference evidence="2" key="1">
    <citation type="submission" date="2019-08" db="EMBL/GenBank/DDBJ databases">
        <authorList>
            <person name="Kucharzyk K."/>
            <person name="Murdoch R.W."/>
            <person name="Higgins S."/>
            <person name="Loffler F."/>
        </authorList>
    </citation>
    <scope>NUCLEOTIDE SEQUENCE</scope>
</reference>
<sequence length="218" mass="25382">MLSVKKISFPCKKPPIALVERMMDSCSVEYHNIDCLNWQAYPYKPEVKFRIAWSNEEIYLQYKVKEKYIRAKFTEDSGAQPFKDSCVEFFMIPAQDSIYYNLEMNCIGTCTFAGGAKRTERTRFGNNVTSQIRRSSTLGKNGFDTLKGEFEWVITMAIPISIYSLSKFESLGGRTVKANFYKCGDELPEQHYLSWNPINLEKPYFHTPDFFGDIYFEK</sequence>
<dbReference type="GO" id="GO:0030246">
    <property type="term" value="F:carbohydrate binding"/>
    <property type="evidence" value="ECO:0007669"/>
    <property type="project" value="InterPro"/>
</dbReference>
<evidence type="ECO:0000313" key="2">
    <source>
        <dbReference type="EMBL" id="MPN18978.1"/>
    </source>
</evidence>
<accession>A0A645FWR8</accession>
<dbReference type="AlphaFoldDB" id="A0A645FWR8"/>
<comment type="caution">
    <text evidence="2">The sequence shown here is derived from an EMBL/GenBank/DDBJ whole genome shotgun (WGS) entry which is preliminary data.</text>
</comment>
<dbReference type="SUPFAM" id="SSF49344">
    <property type="entry name" value="CBD9-like"/>
    <property type="match status" value="1"/>
</dbReference>
<dbReference type="InterPro" id="IPR010502">
    <property type="entry name" value="Carb-bd_dom_fam9"/>
</dbReference>
<feature type="domain" description="Carbohydrate-binding" evidence="1">
    <location>
        <begin position="19"/>
        <end position="216"/>
    </location>
</feature>
<evidence type="ECO:0000259" key="1">
    <source>
        <dbReference type="Pfam" id="PF16011"/>
    </source>
</evidence>
<dbReference type="Pfam" id="PF16011">
    <property type="entry name" value="CBM9_2"/>
    <property type="match status" value="1"/>
</dbReference>
<name>A0A645FWR8_9ZZZZ</name>
<protein>
    <recommendedName>
        <fullName evidence="1">Carbohydrate-binding domain-containing protein</fullName>
    </recommendedName>
</protein>
<dbReference type="GO" id="GO:0016052">
    <property type="term" value="P:carbohydrate catabolic process"/>
    <property type="evidence" value="ECO:0007669"/>
    <property type="project" value="InterPro"/>
</dbReference>
<organism evidence="2">
    <name type="scientific">bioreactor metagenome</name>
    <dbReference type="NCBI Taxonomy" id="1076179"/>
    <lineage>
        <taxon>unclassified sequences</taxon>
        <taxon>metagenomes</taxon>
        <taxon>ecological metagenomes</taxon>
    </lineage>
</organism>
<dbReference type="EMBL" id="VSSQ01066441">
    <property type="protein sequence ID" value="MPN18978.1"/>
    <property type="molecule type" value="Genomic_DNA"/>
</dbReference>
<gene>
    <name evidence="2" type="ORF">SDC9_166344</name>
</gene>
<dbReference type="Gene3D" id="2.60.40.1190">
    <property type="match status" value="1"/>
</dbReference>
<dbReference type="CDD" id="cd09620">
    <property type="entry name" value="CBM9_like_3"/>
    <property type="match status" value="1"/>
</dbReference>